<feature type="domain" description="DUF7580" evidence="4">
    <location>
        <begin position="198"/>
        <end position="555"/>
    </location>
</feature>
<dbReference type="GO" id="GO:0006508">
    <property type="term" value="P:proteolysis"/>
    <property type="evidence" value="ECO:0007669"/>
    <property type="project" value="InterPro"/>
</dbReference>
<dbReference type="GeneID" id="29982725"/>
<protein>
    <submittedName>
        <fullName evidence="5">Pfs domain-containing protein</fullName>
    </submittedName>
</protein>
<evidence type="ECO:0000313" key="5">
    <source>
        <dbReference type="EMBL" id="PON25028.1"/>
    </source>
</evidence>
<dbReference type="InterPro" id="IPR000209">
    <property type="entry name" value="Peptidase_S8/S53_dom"/>
</dbReference>
<dbReference type="InterPro" id="IPR056002">
    <property type="entry name" value="DUF7580"/>
</dbReference>
<dbReference type="InterPro" id="IPR023827">
    <property type="entry name" value="Peptidase_S8_Asp-AS"/>
</dbReference>
<name>A0A2P4ZL58_9HYPO</name>
<dbReference type="PROSITE" id="PS00136">
    <property type="entry name" value="SUBTILASE_ASP"/>
    <property type="match status" value="1"/>
</dbReference>
<keyword evidence="1" id="KW-0378">Hydrolase</keyword>
<comment type="caution">
    <text evidence="2">Lacks conserved residue(s) required for the propagation of feature annotation.</text>
</comment>
<dbReference type="AlphaFoldDB" id="A0A2P4ZL58"/>
<evidence type="ECO:0000259" key="3">
    <source>
        <dbReference type="Pfam" id="PF00082"/>
    </source>
</evidence>
<comment type="caution">
    <text evidence="5">The sequence shown here is derived from an EMBL/GenBank/DDBJ whole genome shotgun (WGS) entry which is preliminary data.</text>
</comment>
<gene>
    <name evidence="5" type="ORF">TGAM01_v206109</name>
</gene>
<dbReference type="STRING" id="398673.A0A2P4ZL58"/>
<reference evidence="5 6" key="1">
    <citation type="journal article" date="2016" name="Genome Announc.">
        <title>Draft Whole-Genome Sequence of Trichoderma gamsii T6085, a Promising Biocontrol Agent of Fusarium Head Blight on Wheat.</title>
        <authorList>
            <person name="Baroncelli R."/>
            <person name="Zapparata A."/>
            <person name="Piaggeschi G."/>
            <person name="Sarrocco S."/>
            <person name="Vannacci G."/>
        </authorList>
    </citation>
    <scope>NUCLEOTIDE SEQUENCE [LARGE SCALE GENOMIC DNA]</scope>
    <source>
        <strain evidence="5 6">T6085</strain>
    </source>
</reference>
<dbReference type="PROSITE" id="PS51892">
    <property type="entry name" value="SUBTILASE"/>
    <property type="match status" value="1"/>
</dbReference>
<sequence length="838" mass="94779">MPSRAPGAYMYTRLPAVMAHSLTQITGTVFGGLIFRFREAVDFYQLRMRRFVLLHCLLDIEAEEIIFKNAVLRVLEIDHKFDKIDWLLAERLLKSKLGAQYMIYNDCIEKVLASVNALAFLTDPDKSEISEGSRIAYQPYIKPLIWDEAKYDRFLLAVLDIDASVEKQLQALHEANQKLMSVNVQKISLAKGEFARFEKLRSDSSAAVSSLASESLFDCSCHPKHATFLKIPDWYNNQDQKGEERISVLFQNRIESSAWKNMEMSFDVTIAEAEQKEQPRRRVRFAGVKQEVDEDTADSIIINLPTTDLSHSRNLCSFFASYQESKSKNSGLNVILTTTSGSRVKMTSMITSNETPVLLPLEELFKGCERRSLTTLEKLKLSIQAASAILCCSTSWLTGYWSTANKNSWYDIDAIKINLWASRDANAGLAADTPEYSIGAFTDPAILALSKFLVELWFGAPWAHVKKAYGLRHQRGLTTEAEDRKMLEVILNWASDMSINPHDRPFYEEGRLYMHAVRNCLECDFGQMKSSMSDKTFREGVYSKILRPLRWALDEYLAAQIRLFGEVRDVQPEKEHANKRLTNNSALFDDARNIDGTKNAITDEWFEDYYAEVKEVSRRMRSSRPSLPDQRIRVAVLDTGIDTTDSLLHPFMLRRQIIYQDFTCTQPSSSLKVHEDKVGHGTHICGTLLRIAENIDLYVARVSVDGKDWNESQVAKAINWAVEEKKVHIISISFGFPRTTGRLEPIRRAILKANAADVLIFAAASNGGKNKSIAFPACMDEVLCVGSTDGNGNKSSFTPKPKYGKFSVRLESVSNLPGPQSCLVMISRGNQAHLLQHR</sequence>
<dbReference type="EMBL" id="JPDN02000020">
    <property type="protein sequence ID" value="PON25028.1"/>
    <property type="molecule type" value="Genomic_DNA"/>
</dbReference>
<dbReference type="GO" id="GO:0004252">
    <property type="term" value="F:serine-type endopeptidase activity"/>
    <property type="evidence" value="ECO:0007669"/>
    <property type="project" value="InterPro"/>
</dbReference>
<evidence type="ECO:0000256" key="2">
    <source>
        <dbReference type="PROSITE-ProRule" id="PRU01240"/>
    </source>
</evidence>
<dbReference type="PANTHER" id="PTHR35186">
    <property type="entry name" value="ANK_REP_REGION DOMAIN-CONTAINING PROTEIN"/>
    <property type="match status" value="1"/>
</dbReference>
<evidence type="ECO:0000313" key="6">
    <source>
        <dbReference type="Proteomes" id="UP000054821"/>
    </source>
</evidence>
<evidence type="ECO:0000256" key="1">
    <source>
        <dbReference type="ARBA" id="ARBA00022801"/>
    </source>
</evidence>
<dbReference type="RefSeq" id="XP_024405463.1">
    <property type="nucleotide sequence ID" value="XM_024549801.1"/>
</dbReference>
<dbReference type="Pfam" id="PF00082">
    <property type="entry name" value="Peptidase_S8"/>
    <property type="match status" value="1"/>
</dbReference>
<feature type="domain" description="Peptidase S8/S53" evidence="3">
    <location>
        <begin position="631"/>
        <end position="798"/>
    </location>
</feature>
<dbReference type="Gene3D" id="3.40.50.200">
    <property type="entry name" value="Peptidase S8/S53 domain"/>
    <property type="match status" value="1"/>
</dbReference>
<dbReference type="InterPro" id="IPR036852">
    <property type="entry name" value="Peptidase_S8/S53_dom_sf"/>
</dbReference>
<dbReference type="SUPFAM" id="SSF52743">
    <property type="entry name" value="Subtilisin-like"/>
    <property type="match status" value="1"/>
</dbReference>
<organism evidence="5 6">
    <name type="scientific">Trichoderma gamsii</name>
    <dbReference type="NCBI Taxonomy" id="398673"/>
    <lineage>
        <taxon>Eukaryota</taxon>
        <taxon>Fungi</taxon>
        <taxon>Dikarya</taxon>
        <taxon>Ascomycota</taxon>
        <taxon>Pezizomycotina</taxon>
        <taxon>Sordariomycetes</taxon>
        <taxon>Hypocreomycetidae</taxon>
        <taxon>Hypocreales</taxon>
        <taxon>Hypocreaceae</taxon>
        <taxon>Trichoderma</taxon>
    </lineage>
</organism>
<dbReference type="Proteomes" id="UP000054821">
    <property type="component" value="Unassembled WGS sequence"/>
</dbReference>
<evidence type="ECO:0000259" key="4">
    <source>
        <dbReference type="Pfam" id="PF24476"/>
    </source>
</evidence>
<keyword evidence="6" id="KW-1185">Reference proteome</keyword>
<dbReference type="Pfam" id="PF24476">
    <property type="entry name" value="DUF7580"/>
    <property type="match status" value="1"/>
</dbReference>
<dbReference type="PANTHER" id="PTHR35186:SF4">
    <property type="entry name" value="PRION-INHIBITION AND PROPAGATION HELO DOMAIN-CONTAINING PROTEIN"/>
    <property type="match status" value="1"/>
</dbReference>
<proteinExistence type="inferred from homology"/>
<accession>A0A2P4ZL58</accession>
<comment type="similarity">
    <text evidence="2">Belongs to the peptidase S8 family.</text>
</comment>